<evidence type="ECO:0000313" key="2">
    <source>
        <dbReference type="EMBL" id="KAF0557263.1"/>
    </source>
</evidence>
<dbReference type="Proteomes" id="UP000439903">
    <property type="component" value="Unassembled WGS sequence"/>
</dbReference>
<accession>A0A8H4EV40</accession>
<gene>
    <name evidence="2" type="ORF">F8M41_013778</name>
</gene>
<comment type="caution">
    <text evidence="2">The sequence shown here is derived from an EMBL/GenBank/DDBJ whole genome shotgun (WGS) entry which is preliminary data.</text>
</comment>
<feature type="region of interest" description="Disordered" evidence="1">
    <location>
        <begin position="1"/>
        <end position="24"/>
    </location>
</feature>
<proteinExistence type="predicted"/>
<dbReference type="EMBL" id="WTPW01000029">
    <property type="protein sequence ID" value="KAF0557263.1"/>
    <property type="molecule type" value="Genomic_DNA"/>
</dbReference>
<keyword evidence="3" id="KW-1185">Reference proteome</keyword>
<protein>
    <submittedName>
        <fullName evidence="2">Uncharacterized protein</fullName>
    </submittedName>
</protein>
<organism evidence="2 3">
    <name type="scientific">Gigaspora margarita</name>
    <dbReference type="NCBI Taxonomy" id="4874"/>
    <lineage>
        <taxon>Eukaryota</taxon>
        <taxon>Fungi</taxon>
        <taxon>Fungi incertae sedis</taxon>
        <taxon>Mucoromycota</taxon>
        <taxon>Glomeromycotina</taxon>
        <taxon>Glomeromycetes</taxon>
        <taxon>Diversisporales</taxon>
        <taxon>Gigasporaceae</taxon>
        <taxon>Gigaspora</taxon>
    </lineage>
</organism>
<evidence type="ECO:0000256" key="1">
    <source>
        <dbReference type="SAM" id="MobiDB-lite"/>
    </source>
</evidence>
<dbReference type="OrthoDB" id="2431824at2759"/>
<name>A0A8H4EV40_GIGMA</name>
<evidence type="ECO:0000313" key="3">
    <source>
        <dbReference type="Proteomes" id="UP000439903"/>
    </source>
</evidence>
<sequence>MEFITIGSDNTYTEGSNNYESTDDYESTYEKSETKIPVIHLTKQISYSPFDDCEVMLFKQYSTLPIEYPPISEEDIAIMQYQRGRPSGGGYMKV</sequence>
<feature type="compositionally biased region" description="Polar residues" evidence="1">
    <location>
        <begin position="7"/>
        <end position="20"/>
    </location>
</feature>
<dbReference type="AlphaFoldDB" id="A0A8H4EV40"/>
<reference evidence="2 3" key="1">
    <citation type="journal article" date="2019" name="Environ. Microbiol.">
        <title>At the nexus of three kingdoms: the genome of the mycorrhizal fungus Gigaspora margarita provides insights into plant, endobacterial and fungal interactions.</title>
        <authorList>
            <person name="Venice F."/>
            <person name="Ghignone S."/>
            <person name="Salvioli di Fossalunga A."/>
            <person name="Amselem J."/>
            <person name="Novero M."/>
            <person name="Xianan X."/>
            <person name="Sedzielewska Toro K."/>
            <person name="Morin E."/>
            <person name="Lipzen A."/>
            <person name="Grigoriev I.V."/>
            <person name="Henrissat B."/>
            <person name="Martin F.M."/>
            <person name="Bonfante P."/>
        </authorList>
    </citation>
    <scope>NUCLEOTIDE SEQUENCE [LARGE SCALE GENOMIC DNA]</scope>
    <source>
        <strain evidence="2 3">BEG34</strain>
    </source>
</reference>